<feature type="chain" id="PRO_5038697067" evidence="8">
    <location>
        <begin position="22"/>
        <end position="112"/>
    </location>
</feature>
<evidence type="ECO:0000313" key="11">
    <source>
        <dbReference type="Proteomes" id="UP000076038"/>
    </source>
</evidence>
<evidence type="ECO:0000256" key="6">
    <source>
        <dbReference type="ARBA" id="ARBA00023008"/>
    </source>
</evidence>
<keyword evidence="8" id="KW-0732">Signal</keyword>
<dbReference type="InterPro" id="IPR052721">
    <property type="entry name" value="ET_Amicyanin"/>
</dbReference>
<feature type="binding site" evidence="7">
    <location>
        <position position="101"/>
    </location>
    <ligand>
        <name>Cu cation</name>
        <dbReference type="ChEBI" id="CHEBI:23378"/>
    </ligand>
</feature>
<proteinExistence type="predicted"/>
<dbReference type="GO" id="GO:0009055">
    <property type="term" value="F:electron transfer activity"/>
    <property type="evidence" value="ECO:0007669"/>
    <property type="project" value="InterPro"/>
</dbReference>
<feature type="domain" description="Blue (type 1) copper" evidence="9">
    <location>
        <begin position="32"/>
        <end position="111"/>
    </location>
</feature>
<keyword evidence="3 7" id="KW-0479">Metal-binding</keyword>
<evidence type="ECO:0000256" key="1">
    <source>
        <dbReference type="ARBA" id="ARBA00004418"/>
    </source>
</evidence>
<keyword evidence="11" id="KW-1185">Reference proteome</keyword>
<evidence type="ECO:0000256" key="5">
    <source>
        <dbReference type="ARBA" id="ARBA00022982"/>
    </source>
</evidence>
<dbReference type="Pfam" id="PF00127">
    <property type="entry name" value="Copper-bind"/>
    <property type="match status" value="1"/>
</dbReference>
<dbReference type="AlphaFoldDB" id="A0A143QKB7"/>
<dbReference type="GO" id="GO:0042597">
    <property type="term" value="C:periplasmic space"/>
    <property type="evidence" value="ECO:0007669"/>
    <property type="project" value="UniProtKB-SubCell"/>
</dbReference>
<dbReference type="SUPFAM" id="SSF49503">
    <property type="entry name" value="Cupredoxins"/>
    <property type="match status" value="1"/>
</dbReference>
<gene>
    <name evidence="10" type="primary">mauC_2</name>
    <name evidence="10" type="ORF">A3Q41_02069</name>
</gene>
<dbReference type="PANTHER" id="PTHR36507:SF1">
    <property type="entry name" value="BLL1555 PROTEIN"/>
    <property type="match status" value="1"/>
</dbReference>
<comment type="cofactor">
    <cofactor evidence="7">
        <name>Cu cation</name>
        <dbReference type="ChEBI" id="CHEBI:23378"/>
    </cofactor>
    <text evidence="7">Binds 1 copper ion per subunit.</text>
</comment>
<dbReference type="GO" id="GO:0005507">
    <property type="term" value="F:copper ion binding"/>
    <property type="evidence" value="ECO:0007669"/>
    <property type="project" value="InterPro"/>
</dbReference>
<dbReference type="Proteomes" id="UP000076038">
    <property type="component" value="Chromosome"/>
</dbReference>
<evidence type="ECO:0000256" key="8">
    <source>
        <dbReference type="SAM" id="SignalP"/>
    </source>
</evidence>
<feature type="binding site" evidence="7">
    <location>
        <position position="64"/>
    </location>
    <ligand>
        <name>Cu cation</name>
        <dbReference type="ChEBI" id="CHEBI:23378"/>
    </ligand>
</feature>
<reference evidence="11" key="2">
    <citation type="submission" date="2016-04" db="EMBL/GenBank/DDBJ databases">
        <title>Complete Genome and Plasmid Sequences for Rhodococcus fascians D188 and Draft Sequences for Rhodococcus spp. Isolates PBTS 1 and PBTS 2.</title>
        <authorList>
            <person name="Stamer R."/>
            <person name="Vereecke D."/>
            <person name="Zhang Y."/>
            <person name="Schilkey F."/>
            <person name="Devitt N."/>
            <person name="Randall J."/>
        </authorList>
    </citation>
    <scope>NUCLEOTIDE SEQUENCE [LARGE SCALE GENOMIC DNA]</scope>
    <source>
        <strain evidence="11">PBTS2</strain>
    </source>
</reference>
<reference evidence="10 11" key="1">
    <citation type="journal article" date="2016" name="Genome Announc.">
        <title>Complete Genome and Plasmid Sequences for Rhodococcus fascians D188 and Draft Sequences for Rhodococcus Isolates PBTS 1 and PBTS 2.</title>
        <authorList>
            <person name="Stamler R.A."/>
            <person name="Vereecke D."/>
            <person name="Zhang Y."/>
            <person name="Schilkey F."/>
            <person name="Devitt N."/>
            <person name="Randall J.J."/>
        </authorList>
    </citation>
    <scope>NUCLEOTIDE SEQUENCE [LARGE SCALE GENOMIC DNA]</scope>
    <source>
        <strain evidence="10 11">PBTS2</strain>
    </source>
</reference>
<dbReference type="RefSeq" id="WP_063216515.1">
    <property type="nucleotide sequence ID" value="NZ_CP015220.1"/>
</dbReference>
<dbReference type="InterPro" id="IPR002386">
    <property type="entry name" value="Amicyanin/Pseudoazurin"/>
</dbReference>
<evidence type="ECO:0000259" key="9">
    <source>
        <dbReference type="Pfam" id="PF00127"/>
    </source>
</evidence>
<keyword evidence="2" id="KW-0813">Transport</keyword>
<keyword evidence="5" id="KW-0249">Electron transport</keyword>
<dbReference type="Gene3D" id="2.60.40.420">
    <property type="entry name" value="Cupredoxins - blue copper proteins"/>
    <property type="match status" value="1"/>
</dbReference>
<organism evidence="10 11">
    <name type="scientific">Rhodococcoides fascians</name>
    <name type="common">Rhodococcus fascians</name>
    <dbReference type="NCBI Taxonomy" id="1828"/>
    <lineage>
        <taxon>Bacteria</taxon>
        <taxon>Bacillati</taxon>
        <taxon>Actinomycetota</taxon>
        <taxon>Actinomycetes</taxon>
        <taxon>Mycobacteriales</taxon>
        <taxon>Nocardiaceae</taxon>
        <taxon>Rhodococcoides</taxon>
    </lineage>
</organism>
<feature type="binding site" evidence="7">
    <location>
        <position position="98"/>
    </location>
    <ligand>
        <name>Cu cation</name>
        <dbReference type="ChEBI" id="CHEBI:23378"/>
    </ligand>
</feature>
<keyword evidence="4" id="KW-0574">Periplasm</keyword>
<dbReference type="InterPro" id="IPR008972">
    <property type="entry name" value="Cupredoxin"/>
</dbReference>
<dbReference type="KEGG" id="rhs:A3Q41_02069"/>
<dbReference type="CDD" id="cd13921">
    <property type="entry name" value="Amicyanin"/>
    <property type="match status" value="1"/>
</dbReference>
<evidence type="ECO:0000256" key="4">
    <source>
        <dbReference type="ARBA" id="ARBA00022764"/>
    </source>
</evidence>
<sequence>MKKILVLVAALVSLLGLTACSSDSGSDAPAATVRVENMSYSPASVTIKKGETVEWIFDDNGLPHDVVETADETFKSELLTEGSYSYTFEEAGTFDYHCTPHPMMLGTVVVEE</sequence>
<comment type="subcellular location">
    <subcellularLocation>
        <location evidence="1">Periplasm</location>
    </subcellularLocation>
</comment>
<keyword evidence="6 7" id="KW-0186">Copper</keyword>
<dbReference type="OrthoDB" id="574459at2"/>
<dbReference type="EMBL" id="CP015220">
    <property type="protein sequence ID" value="AMY23371.1"/>
    <property type="molecule type" value="Genomic_DNA"/>
</dbReference>
<dbReference type="InterPro" id="IPR000923">
    <property type="entry name" value="BlueCu_1"/>
</dbReference>
<evidence type="ECO:0000256" key="2">
    <source>
        <dbReference type="ARBA" id="ARBA00022448"/>
    </source>
</evidence>
<protein>
    <submittedName>
        <fullName evidence="10">Amicyanin</fullName>
    </submittedName>
</protein>
<dbReference type="PRINTS" id="PR00155">
    <property type="entry name" value="AMICYANIN"/>
</dbReference>
<evidence type="ECO:0000256" key="7">
    <source>
        <dbReference type="PIRSR" id="PIRSR602386-1"/>
    </source>
</evidence>
<name>A0A143QKB7_RHOFA</name>
<feature type="signal peptide" evidence="8">
    <location>
        <begin position="1"/>
        <end position="21"/>
    </location>
</feature>
<dbReference type="PATRIC" id="fig|1653479.3.peg.2091"/>
<dbReference type="InterPro" id="IPR035668">
    <property type="entry name" value="Amicyanin"/>
</dbReference>
<dbReference type="PANTHER" id="PTHR36507">
    <property type="entry name" value="BLL1555 PROTEIN"/>
    <property type="match status" value="1"/>
</dbReference>
<evidence type="ECO:0000313" key="10">
    <source>
        <dbReference type="EMBL" id="AMY23371.1"/>
    </source>
</evidence>
<dbReference type="PROSITE" id="PS51257">
    <property type="entry name" value="PROKAR_LIPOPROTEIN"/>
    <property type="match status" value="1"/>
</dbReference>
<accession>A0A143QKB7</accession>
<evidence type="ECO:0000256" key="3">
    <source>
        <dbReference type="ARBA" id="ARBA00022723"/>
    </source>
</evidence>